<dbReference type="Gene3D" id="1.20.120.330">
    <property type="entry name" value="Nucleotidyltransferases domain 2"/>
    <property type="match status" value="1"/>
</dbReference>
<dbReference type="SUPFAM" id="SSF81593">
    <property type="entry name" value="Nucleotidyltransferase substrate binding subunit/domain"/>
    <property type="match status" value="1"/>
</dbReference>
<accession>A0A6N7QXM2</accession>
<dbReference type="AlphaFoldDB" id="A0A6N7QXM2"/>
<dbReference type="EMBL" id="WJPP01000005">
    <property type="protein sequence ID" value="MRH79087.1"/>
    <property type="molecule type" value="Genomic_DNA"/>
</dbReference>
<dbReference type="Proteomes" id="UP000433788">
    <property type="component" value="Unassembled WGS sequence"/>
</dbReference>
<comment type="caution">
    <text evidence="1">The sequence shown here is derived from an EMBL/GenBank/DDBJ whole genome shotgun (WGS) entry which is preliminary data.</text>
</comment>
<dbReference type="RefSeq" id="WP_153720128.1">
    <property type="nucleotide sequence ID" value="NZ_WJPP01000005.1"/>
</dbReference>
<evidence type="ECO:0008006" key="3">
    <source>
        <dbReference type="Google" id="ProtNLM"/>
    </source>
</evidence>
<keyword evidence="2" id="KW-1185">Reference proteome</keyword>
<organism evidence="1 2">
    <name type="scientific">Spiribacter salilacus</name>
    <dbReference type="NCBI Taxonomy" id="2664894"/>
    <lineage>
        <taxon>Bacteria</taxon>
        <taxon>Pseudomonadati</taxon>
        <taxon>Pseudomonadota</taxon>
        <taxon>Gammaproteobacteria</taxon>
        <taxon>Chromatiales</taxon>
        <taxon>Ectothiorhodospiraceae</taxon>
        <taxon>Spiribacter</taxon>
    </lineage>
</organism>
<reference evidence="1 2" key="1">
    <citation type="submission" date="2019-11" db="EMBL/GenBank/DDBJ databases">
        <authorList>
            <person name="Zhang X.Y."/>
        </authorList>
    </citation>
    <scope>NUCLEOTIDE SEQUENCE [LARGE SCALE GENOMIC DNA]</scope>
    <source>
        <strain evidence="1 2">C176</strain>
    </source>
</reference>
<evidence type="ECO:0000313" key="2">
    <source>
        <dbReference type="Proteomes" id="UP000433788"/>
    </source>
</evidence>
<gene>
    <name evidence="1" type="ORF">GH984_10290</name>
</gene>
<sequence>MNRDSEQLDRLQFLSRVVQREQEHLTTTDQRVFSRPFTPERAAALADSIDESERVEAFVSRFGRLQDTLGDKLLPVYLEAVGEHTGAVIDNLDRAEKLQLIPSADAWLTMRKLRNQMVHEYIEDAATLADALQAGHEFVPTLSAVVESLLDDLRARGWLDSES</sequence>
<name>A0A6N7QXM2_9GAMM</name>
<protein>
    <recommendedName>
        <fullName evidence="3">DUF86 domain-containing protein</fullName>
    </recommendedName>
</protein>
<proteinExistence type="predicted"/>
<evidence type="ECO:0000313" key="1">
    <source>
        <dbReference type="EMBL" id="MRH79087.1"/>
    </source>
</evidence>